<dbReference type="Gene3D" id="1.10.540.10">
    <property type="entry name" value="Acyl-CoA dehydrogenase/oxidase, N-terminal domain"/>
    <property type="match status" value="1"/>
</dbReference>
<comment type="caution">
    <text evidence="8">The sequence shown here is derived from an EMBL/GenBank/DDBJ whole genome shotgun (WGS) entry which is preliminary data.</text>
</comment>
<evidence type="ECO:0000256" key="2">
    <source>
        <dbReference type="ARBA" id="ARBA00009347"/>
    </source>
</evidence>
<keyword evidence="3" id="KW-0285">Flavoprotein</keyword>
<dbReference type="InterPro" id="IPR009100">
    <property type="entry name" value="AcylCoA_DH/oxidase_NM_dom_sf"/>
</dbReference>
<dbReference type="SUPFAM" id="SSF56645">
    <property type="entry name" value="Acyl-CoA dehydrogenase NM domain-like"/>
    <property type="match status" value="1"/>
</dbReference>
<dbReference type="GO" id="GO:0003995">
    <property type="term" value="F:acyl-CoA dehydrogenase activity"/>
    <property type="evidence" value="ECO:0007669"/>
    <property type="project" value="TreeGrafter"/>
</dbReference>
<keyword evidence="9" id="KW-1185">Reference proteome</keyword>
<evidence type="ECO:0000313" key="8">
    <source>
        <dbReference type="EMBL" id="NYE18791.1"/>
    </source>
</evidence>
<dbReference type="InterPro" id="IPR036250">
    <property type="entry name" value="AcylCo_DH-like_C"/>
</dbReference>
<comment type="cofactor">
    <cofactor evidence="1">
        <name>FAD</name>
        <dbReference type="ChEBI" id="CHEBI:57692"/>
    </cofactor>
</comment>
<sequence>MVTTSAASEIDWNLYVPSEQTLELEEAAREHFAALFSTAEVRAAVGREPADHLWQPVVEQGYTAIGLPESVDGLGSLVDLAAVLEQAGRALLPVPLLATAAATQTLLAIGAPVTEPPTQPSTIAVPRGAARWLGFDGRTATTSVAVDARDGGCRIRVLSVASADRRPVQGVDDSRAAVEFADAAVIDEHEVDSDCESVLAPARVCVAADLVGVAAGALDGAIGHVLTREQFGRTIGSFQAVKHLLADAYVLVERARSLTLGAAVEASTAPLGADSRRLGMLAKAAAADAAVRCSDLQVQLLGAMGLTWESDAPLFVRRARHTAAFLGNADDLYAAAGAESLTEGSAR</sequence>
<evidence type="ECO:0000259" key="7">
    <source>
        <dbReference type="Pfam" id="PF02771"/>
    </source>
</evidence>
<protein>
    <submittedName>
        <fullName evidence="8">Alkylation response protein AidB-like acyl-CoA dehydrogenase</fullName>
    </submittedName>
</protein>
<dbReference type="RefSeq" id="WP_179487693.1">
    <property type="nucleotide sequence ID" value="NZ_JACCBV010000001.1"/>
</dbReference>
<dbReference type="Gene3D" id="1.20.140.10">
    <property type="entry name" value="Butyryl-CoA Dehydrogenase, subunit A, domain 3"/>
    <property type="match status" value="1"/>
</dbReference>
<keyword evidence="5" id="KW-0560">Oxidoreductase</keyword>
<dbReference type="InterPro" id="IPR037069">
    <property type="entry name" value="AcylCoA_DH/ox_N_sf"/>
</dbReference>
<dbReference type="AlphaFoldDB" id="A0A7Y9GLZ8"/>
<dbReference type="InterPro" id="IPR009075">
    <property type="entry name" value="AcylCo_DH/oxidase_C"/>
</dbReference>
<proteinExistence type="inferred from homology"/>
<keyword evidence="4" id="KW-0274">FAD</keyword>
<evidence type="ECO:0000256" key="3">
    <source>
        <dbReference type="ARBA" id="ARBA00022630"/>
    </source>
</evidence>
<evidence type="ECO:0000313" key="9">
    <source>
        <dbReference type="Proteomes" id="UP000576969"/>
    </source>
</evidence>
<evidence type="ECO:0000259" key="6">
    <source>
        <dbReference type="Pfam" id="PF00441"/>
    </source>
</evidence>
<dbReference type="SUPFAM" id="SSF47203">
    <property type="entry name" value="Acyl-CoA dehydrogenase C-terminal domain-like"/>
    <property type="match status" value="1"/>
</dbReference>
<dbReference type="Pfam" id="PF02771">
    <property type="entry name" value="Acyl-CoA_dh_N"/>
    <property type="match status" value="1"/>
</dbReference>
<dbReference type="InterPro" id="IPR013786">
    <property type="entry name" value="AcylCoA_DH/ox_N"/>
</dbReference>
<evidence type="ECO:0000256" key="5">
    <source>
        <dbReference type="ARBA" id="ARBA00023002"/>
    </source>
</evidence>
<name>A0A7Y9GLZ8_9MICO</name>
<reference evidence="8 9" key="1">
    <citation type="submission" date="2020-07" db="EMBL/GenBank/DDBJ databases">
        <title>Sequencing the genomes of 1000 actinobacteria strains.</title>
        <authorList>
            <person name="Klenk H.-P."/>
        </authorList>
    </citation>
    <scope>NUCLEOTIDE SEQUENCE [LARGE SCALE GENOMIC DNA]</scope>
    <source>
        <strain evidence="8 9">DSM 24662</strain>
    </source>
</reference>
<dbReference type="PANTHER" id="PTHR43884:SF20">
    <property type="entry name" value="ACYL-COA DEHYDROGENASE FADE28"/>
    <property type="match status" value="1"/>
</dbReference>
<gene>
    <name evidence="8" type="ORF">BJ991_000819</name>
</gene>
<dbReference type="GO" id="GO:0050660">
    <property type="term" value="F:flavin adenine dinucleotide binding"/>
    <property type="evidence" value="ECO:0007669"/>
    <property type="project" value="InterPro"/>
</dbReference>
<dbReference type="Proteomes" id="UP000576969">
    <property type="component" value="Unassembled WGS sequence"/>
</dbReference>
<organism evidence="8 9">
    <name type="scientific">Microbacterium immunditiarum</name>
    <dbReference type="NCBI Taxonomy" id="337480"/>
    <lineage>
        <taxon>Bacteria</taxon>
        <taxon>Bacillati</taxon>
        <taxon>Actinomycetota</taxon>
        <taxon>Actinomycetes</taxon>
        <taxon>Micrococcales</taxon>
        <taxon>Microbacteriaceae</taxon>
        <taxon>Microbacterium</taxon>
    </lineage>
</organism>
<dbReference type="EMBL" id="JACCBV010000001">
    <property type="protein sequence ID" value="NYE18791.1"/>
    <property type="molecule type" value="Genomic_DNA"/>
</dbReference>
<feature type="domain" description="Acyl-CoA dehydrogenase/oxidase C-terminal" evidence="6">
    <location>
        <begin position="198"/>
        <end position="328"/>
    </location>
</feature>
<dbReference type="PANTHER" id="PTHR43884">
    <property type="entry name" value="ACYL-COA DEHYDROGENASE"/>
    <property type="match status" value="1"/>
</dbReference>
<accession>A0A7Y9GLZ8</accession>
<evidence type="ECO:0000256" key="4">
    <source>
        <dbReference type="ARBA" id="ARBA00022827"/>
    </source>
</evidence>
<comment type="similarity">
    <text evidence="2">Belongs to the acyl-CoA dehydrogenase family.</text>
</comment>
<evidence type="ECO:0000256" key="1">
    <source>
        <dbReference type="ARBA" id="ARBA00001974"/>
    </source>
</evidence>
<feature type="domain" description="Acyl-CoA dehydrogenase/oxidase N-terminal" evidence="7">
    <location>
        <begin position="22"/>
        <end position="109"/>
    </location>
</feature>
<dbReference type="Pfam" id="PF00441">
    <property type="entry name" value="Acyl-CoA_dh_1"/>
    <property type="match status" value="1"/>
</dbReference>